<dbReference type="InterPro" id="IPR033121">
    <property type="entry name" value="PEPTIDASE_A1"/>
</dbReference>
<dbReference type="Gene3D" id="2.40.70.10">
    <property type="entry name" value="Acid Proteases"/>
    <property type="match status" value="2"/>
</dbReference>
<sequence>MGDVNSSAPEPFVFSPSQVWDGNDGRWSSFIVRIGTPEQTFRILPATSGHETFIPLPEGCIESDPSDCGSLRGAYPFNGKASNGFAINASSTWKPIGLYSLTFGDKLGMNDNGMYGFDTVGLALPNSGGLTLAGQIVAGIATKNFYLGLLGLGPKPSNFSDFEYPQPSFMRNLKDQNKIPSLSFAYTAGAAYRLPKLPGSLTLGGYDTARYIANNQSFPFSTDDSRVLSVGVQRITALNTLSGSRSFLNTPILSIIDSSFPHIWLPRETCDAFEEAFGLTYDADSDLYLINDTMHTRLQNLHPTITFSLGNENDPSKLVSIELPYGAFDLQASHPIFGNATRYFPIRRAANDTQYLLGRTFLQEAYVIADYERSNFSVHQALFLSRMPAQNIVTITVPSNGTTNDSAGSSGLAKSAIVGISVGIAALVIILALLGFFCYRRRRRAKQNQPDRPRTPQAEMPVLTSGKFEMYHSHPELNGSFGGAELDARTDIKLMSDDGASRTAELWGAETRHELPAGYGEKLTAKHEMDGNGENIAKK</sequence>
<evidence type="ECO:0000313" key="5">
    <source>
        <dbReference type="Proteomes" id="UP000799291"/>
    </source>
</evidence>
<dbReference type="Proteomes" id="UP000799291">
    <property type="component" value="Unassembled WGS sequence"/>
</dbReference>
<organism evidence="4 5">
    <name type="scientific">Lentithecium fluviatile CBS 122367</name>
    <dbReference type="NCBI Taxonomy" id="1168545"/>
    <lineage>
        <taxon>Eukaryota</taxon>
        <taxon>Fungi</taxon>
        <taxon>Dikarya</taxon>
        <taxon>Ascomycota</taxon>
        <taxon>Pezizomycotina</taxon>
        <taxon>Dothideomycetes</taxon>
        <taxon>Pleosporomycetidae</taxon>
        <taxon>Pleosporales</taxon>
        <taxon>Massarineae</taxon>
        <taxon>Lentitheciaceae</taxon>
        <taxon>Lentithecium</taxon>
    </lineage>
</organism>
<evidence type="ECO:0000259" key="3">
    <source>
        <dbReference type="PROSITE" id="PS51767"/>
    </source>
</evidence>
<evidence type="ECO:0000256" key="2">
    <source>
        <dbReference type="SAM" id="Phobius"/>
    </source>
</evidence>
<keyword evidence="2" id="KW-1133">Transmembrane helix</keyword>
<keyword evidence="2" id="KW-0812">Transmembrane</keyword>
<feature type="transmembrane region" description="Helical" evidence="2">
    <location>
        <begin position="416"/>
        <end position="439"/>
    </location>
</feature>
<dbReference type="GO" id="GO:0009277">
    <property type="term" value="C:fungal-type cell wall"/>
    <property type="evidence" value="ECO:0007669"/>
    <property type="project" value="TreeGrafter"/>
</dbReference>
<dbReference type="CDD" id="cd05471">
    <property type="entry name" value="pepsin_like"/>
    <property type="match status" value="1"/>
</dbReference>
<dbReference type="AlphaFoldDB" id="A0A6G1IGI4"/>
<dbReference type="EMBL" id="MU005624">
    <property type="protein sequence ID" value="KAF2677198.1"/>
    <property type="molecule type" value="Genomic_DNA"/>
</dbReference>
<reference evidence="4" key="1">
    <citation type="journal article" date="2020" name="Stud. Mycol.">
        <title>101 Dothideomycetes genomes: a test case for predicting lifestyles and emergence of pathogens.</title>
        <authorList>
            <person name="Haridas S."/>
            <person name="Albert R."/>
            <person name="Binder M."/>
            <person name="Bloem J."/>
            <person name="Labutti K."/>
            <person name="Salamov A."/>
            <person name="Andreopoulos B."/>
            <person name="Baker S."/>
            <person name="Barry K."/>
            <person name="Bills G."/>
            <person name="Bluhm B."/>
            <person name="Cannon C."/>
            <person name="Castanera R."/>
            <person name="Culley D."/>
            <person name="Daum C."/>
            <person name="Ezra D."/>
            <person name="Gonzalez J."/>
            <person name="Henrissat B."/>
            <person name="Kuo A."/>
            <person name="Liang C."/>
            <person name="Lipzen A."/>
            <person name="Lutzoni F."/>
            <person name="Magnuson J."/>
            <person name="Mondo S."/>
            <person name="Nolan M."/>
            <person name="Ohm R."/>
            <person name="Pangilinan J."/>
            <person name="Park H.-J."/>
            <person name="Ramirez L."/>
            <person name="Alfaro M."/>
            <person name="Sun H."/>
            <person name="Tritt A."/>
            <person name="Yoshinaga Y."/>
            <person name="Zwiers L.-H."/>
            <person name="Turgeon B."/>
            <person name="Goodwin S."/>
            <person name="Spatafora J."/>
            <person name="Crous P."/>
            <person name="Grigoriev I."/>
        </authorList>
    </citation>
    <scope>NUCLEOTIDE SEQUENCE</scope>
    <source>
        <strain evidence="4">CBS 122367</strain>
    </source>
</reference>
<dbReference type="GO" id="GO:0005576">
    <property type="term" value="C:extracellular region"/>
    <property type="evidence" value="ECO:0007669"/>
    <property type="project" value="TreeGrafter"/>
</dbReference>
<keyword evidence="4" id="KW-0378">Hydrolase</keyword>
<dbReference type="PRINTS" id="PR00792">
    <property type="entry name" value="PEPSIN"/>
</dbReference>
<name>A0A6G1IGI4_9PLEO</name>
<dbReference type="Pfam" id="PF00026">
    <property type="entry name" value="Asp"/>
    <property type="match status" value="1"/>
</dbReference>
<dbReference type="InterPro" id="IPR034164">
    <property type="entry name" value="Pepsin-like_dom"/>
</dbReference>
<dbReference type="OrthoDB" id="4074350at2759"/>
<dbReference type="PANTHER" id="PTHR47965:SF101">
    <property type="entry name" value="HYPOTHETICAL ASPARTYL PROTEASE (EUROFUNG)-RELATED"/>
    <property type="match status" value="1"/>
</dbReference>
<dbReference type="GO" id="GO:0004190">
    <property type="term" value="F:aspartic-type endopeptidase activity"/>
    <property type="evidence" value="ECO:0007669"/>
    <property type="project" value="InterPro"/>
</dbReference>
<evidence type="ECO:0000313" key="4">
    <source>
        <dbReference type="EMBL" id="KAF2677198.1"/>
    </source>
</evidence>
<dbReference type="CDD" id="cd12087">
    <property type="entry name" value="TM_EGFR-like"/>
    <property type="match status" value="1"/>
</dbReference>
<dbReference type="GO" id="GO:0006508">
    <property type="term" value="P:proteolysis"/>
    <property type="evidence" value="ECO:0007669"/>
    <property type="project" value="UniProtKB-KW"/>
</dbReference>
<protein>
    <submittedName>
        <fullName evidence="4">Acid protease</fullName>
    </submittedName>
</protein>
<accession>A0A6G1IGI4</accession>
<dbReference type="PROSITE" id="PS51767">
    <property type="entry name" value="PEPTIDASE_A1"/>
    <property type="match status" value="1"/>
</dbReference>
<feature type="domain" description="Peptidase A1" evidence="3">
    <location>
        <begin position="28"/>
        <end position="379"/>
    </location>
</feature>
<dbReference type="InterPro" id="IPR001461">
    <property type="entry name" value="Aspartic_peptidase_A1"/>
</dbReference>
<keyword evidence="2" id="KW-0472">Membrane</keyword>
<dbReference type="InterPro" id="IPR021109">
    <property type="entry name" value="Peptidase_aspartic_dom_sf"/>
</dbReference>
<gene>
    <name evidence="4" type="ORF">K458DRAFT_424059</name>
</gene>
<evidence type="ECO:0000256" key="1">
    <source>
        <dbReference type="ARBA" id="ARBA00007447"/>
    </source>
</evidence>
<proteinExistence type="inferred from homology"/>
<dbReference type="GO" id="GO:0031505">
    <property type="term" value="P:fungal-type cell wall organization"/>
    <property type="evidence" value="ECO:0007669"/>
    <property type="project" value="TreeGrafter"/>
</dbReference>
<keyword evidence="5" id="KW-1185">Reference proteome</keyword>
<keyword evidence="4" id="KW-0645">Protease</keyword>
<comment type="similarity">
    <text evidence="1">Belongs to the peptidase A1 family.</text>
</comment>
<dbReference type="SUPFAM" id="SSF50630">
    <property type="entry name" value="Acid proteases"/>
    <property type="match status" value="1"/>
</dbReference>
<dbReference type="PANTHER" id="PTHR47965">
    <property type="entry name" value="ASPARTYL PROTEASE-RELATED"/>
    <property type="match status" value="1"/>
</dbReference>